<keyword evidence="2" id="KW-1185">Reference proteome</keyword>
<dbReference type="AlphaFoldDB" id="A0A1I2WQ93"/>
<reference evidence="2" key="1">
    <citation type="submission" date="2016-10" db="EMBL/GenBank/DDBJ databases">
        <authorList>
            <person name="Varghese N."/>
            <person name="Submissions S."/>
        </authorList>
    </citation>
    <scope>NUCLEOTIDE SEQUENCE [LARGE SCALE GENOMIC DNA]</scope>
    <source>
        <strain evidence="2">LP51</strain>
    </source>
</reference>
<dbReference type="Gene3D" id="2.60.40.10">
    <property type="entry name" value="Immunoglobulins"/>
    <property type="match status" value="1"/>
</dbReference>
<protein>
    <recommendedName>
        <fullName evidence="3">DUF4625 domain-containing protein</fullName>
    </recommendedName>
</protein>
<evidence type="ECO:0000313" key="1">
    <source>
        <dbReference type="EMBL" id="SFH02546.1"/>
    </source>
</evidence>
<dbReference type="InterPro" id="IPR013783">
    <property type="entry name" value="Ig-like_fold"/>
</dbReference>
<sequence length="133" mass="14013">MKLKTILASLAAVAVLTSCEDIFEGGSLQPDGSTPSLTINNPSKNQKVTAATGLRVNVTAVDKDNVENLNVTLRGEGSERAVINFSTKPGRKVVEFDTTLTVSGVAPGNYELAVSATDKRTNLTVQQVPVLVK</sequence>
<name>A0A1I2WQ93_9BACT</name>
<dbReference type="RefSeq" id="WP_092103240.1">
    <property type="nucleotide sequence ID" value="NZ_FOOT01000005.1"/>
</dbReference>
<gene>
    <name evidence="1" type="ORF">SAMN05421739_105113</name>
</gene>
<accession>A0A1I2WQ93</accession>
<proteinExistence type="predicted"/>
<dbReference type="Proteomes" id="UP000198724">
    <property type="component" value="Unassembled WGS sequence"/>
</dbReference>
<evidence type="ECO:0000313" key="2">
    <source>
        <dbReference type="Proteomes" id="UP000198724"/>
    </source>
</evidence>
<dbReference type="EMBL" id="FOOT01000005">
    <property type="protein sequence ID" value="SFH02546.1"/>
    <property type="molecule type" value="Genomic_DNA"/>
</dbReference>
<organism evidence="1 2">
    <name type="scientific">Pontibacter chinhatensis</name>
    <dbReference type="NCBI Taxonomy" id="1436961"/>
    <lineage>
        <taxon>Bacteria</taxon>
        <taxon>Pseudomonadati</taxon>
        <taxon>Bacteroidota</taxon>
        <taxon>Cytophagia</taxon>
        <taxon>Cytophagales</taxon>
        <taxon>Hymenobacteraceae</taxon>
        <taxon>Pontibacter</taxon>
    </lineage>
</organism>
<dbReference type="OrthoDB" id="852500at2"/>
<dbReference type="PROSITE" id="PS51257">
    <property type="entry name" value="PROKAR_LIPOPROTEIN"/>
    <property type="match status" value="1"/>
</dbReference>
<evidence type="ECO:0008006" key="3">
    <source>
        <dbReference type="Google" id="ProtNLM"/>
    </source>
</evidence>